<name>A0AAW5E5M5_9BACI</name>
<keyword evidence="2" id="KW-1185">Reference proteome</keyword>
<gene>
    <name evidence="1" type="ORF">MJG50_05055</name>
</gene>
<dbReference type="RefSeq" id="WP_240253300.1">
    <property type="nucleotide sequence ID" value="NZ_JAKTTI010000004.1"/>
</dbReference>
<protein>
    <submittedName>
        <fullName evidence="1">NETI motif-containing protein</fullName>
    </submittedName>
</protein>
<evidence type="ECO:0000313" key="1">
    <source>
        <dbReference type="EMBL" id="MCH1624686.1"/>
    </source>
</evidence>
<sequence>MKKPNKQKFTVEENETIDQCLERMKTEGYAPTRRMEEPIFQEVNRNGRIEVEPCGRRIIFEGRLE</sequence>
<organism evidence="1 2">
    <name type="scientific">Fredinandcohnia quinoae</name>
    <dbReference type="NCBI Taxonomy" id="2918902"/>
    <lineage>
        <taxon>Bacteria</taxon>
        <taxon>Bacillati</taxon>
        <taxon>Bacillota</taxon>
        <taxon>Bacilli</taxon>
        <taxon>Bacillales</taxon>
        <taxon>Bacillaceae</taxon>
        <taxon>Fredinandcohnia</taxon>
    </lineage>
</organism>
<evidence type="ECO:0000313" key="2">
    <source>
        <dbReference type="Proteomes" id="UP001431131"/>
    </source>
</evidence>
<reference evidence="1" key="1">
    <citation type="submission" date="2022-02" db="EMBL/GenBank/DDBJ databases">
        <title>Fredinandcohnia quinoae sp. nov. isolated from Chenopodium quinoa seeds.</title>
        <authorList>
            <person name="Saati-Santamaria Z."/>
            <person name="Flores-Felix J.D."/>
            <person name="Igual J.M."/>
            <person name="Velazquez E."/>
            <person name="Garcia-Fraile P."/>
            <person name="Martinez-Molina E."/>
        </authorList>
    </citation>
    <scope>NUCLEOTIDE SEQUENCE</scope>
    <source>
        <strain evidence="1">SECRCQ15</strain>
    </source>
</reference>
<dbReference type="AlphaFoldDB" id="A0AAW5E5M5"/>
<comment type="caution">
    <text evidence="1">The sequence shown here is derived from an EMBL/GenBank/DDBJ whole genome shotgun (WGS) entry which is preliminary data.</text>
</comment>
<dbReference type="Proteomes" id="UP001431131">
    <property type="component" value="Unassembled WGS sequence"/>
</dbReference>
<proteinExistence type="predicted"/>
<accession>A0AAW5E5M5</accession>
<dbReference type="EMBL" id="JAKTTI010000004">
    <property type="protein sequence ID" value="MCH1624686.1"/>
    <property type="molecule type" value="Genomic_DNA"/>
</dbReference>
<dbReference type="InterPro" id="IPR025930">
    <property type="entry name" value="NETI"/>
</dbReference>
<dbReference type="Pfam" id="PF14044">
    <property type="entry name" value="NETI"/>
    <property type="match status" value="1"/>
</dbReference>